<dbReference type="GO" id="GO:0015716">
    <property type="term" value="P:organic phosphonate transport"/>
    <property type="evidence" value="ECO:0007669"/>
    <property type="project" value="InterPro"/>
</dbReference>
<proteinExistence type="predicted"/>
<dbReference type="OrthoDB" id="530475at2"/>
<dbReference type="Proteomes" id="UP000235803">
    <property type="component" value="Unassembled WGS sequence"/>
</dbReference>
<dbReference type="GO" id="GO:0019634">
    <property type="term" value="P:organic phosphonate metabolic process"/>
    <property type="evidence" value="ECO:0007669"/>
    <property type="project" value="InterPro"/>
</dbReference>
<evidence type="ECO:0000313" key="2">
    <source>
        <dbReference type="Proteomes" id="UP000235803"/>
    </source>
</evidence>
<comment type="caution">
    <text evidence="1">The sequence shown here is derived from an EMBL/GenBank/DDBJ whole genome shotgun (WGS) entry which is preliminary data.</text>
</comment>
<dbReference type="NCBIfam" id="TIGR03293">
    <property type="entry name" value="PhnG_redo"/>
    <property type="match status" value="1"/>
</dbReference>
<protein>
    <submittedName>
        <fullName evidence="1">Phosphonate C-P lyase system protein PhnG</fullName>
    </submittedName>
</protein>
<accession>A0A2N7U1M6</accession>
<organism evidence="1 2">
    <name type="scientific">Billgrantia endophytica</name>
    <dbReference type="NCBI Taxonomy" id="2033802"/>
    <lineage>
        <taxon>Bacteria</taxon>
        <taxon>Pseudomonadati</taxon>
        <taxon>Pseudomonadota</taxon>
        <taxon>Gammaproteobacteria</taxon>
        <taxon>Oceanospirillales</taxon>
        <taxon>Halomonadaceae</taxon>
        <taxon>Billgrantia</taxon>
    </lineage>
</organism>
<name>A0A2N7U1M6_9GAMM</name>
<dbReference type="RefSeq" id="WP_102653978.1">
    <property type="nucleotide sequence ID" value="NZ_PNRF01000028.1"/>
</dbReference>
<dbReference type="InterPro" id="IPR009609">
    <property type="entry name" value="Phosphonate_metab_PhnG"/>
</dbReference>
<evidence type="ECO:0000313" key="1">
    <source>
        <dbReference type="EMBL" id="PMR74339.1"/>
    </source>
</evidence>
<keyword evidence="2" id="KW-1185">Reference proteome</keyword>
<dbReference type="Pfam" id="PF06754">
    <property type="entry name" value="PhnG"/>
    <property type="match status" value="1"/>
</dbReference>
<keyword evidence="1" id="KW-0456">Lyase</keyword>
<gene>
    <name evidence="1" type="primary">phnG</name>
    <name evidence="1" type="ORF">C1H69_13875</name>
</gene>
<dbReference type="AlphaFoldDB" id="A0A2N7U1M6"/>
<dbReference type="GO" id="GO:0016829">
    <property type="term" value="F:lyase activity"/>
    <property type="evidence" value="ECO:0007669"/>
    <property type="project" value="UniProtKB-KW"/>
</dbReference>
<reference evidence="1 2" key="1">
    <citation type="submission" date="2018-01" db="EMBL/GenBank/DDBJ databases">
        <title>Halomonas endophytica sp. nov., isolated from storage liquid in the stems of Populus euphratica.</title>
        <authorList>
            <person name="Chen C."/>
        </authorList>
    </citation>
    <scope>NUCLEOTIDE SEQUENCE [LARGE SCALE GENOMIC DNA]</scope>
    <source>
        <strain evidence="1 2">MC28</strain>
    </source>
</reference>
<sequence length="143" mass="16020">MTQIQRQRVLALTPREHLETLWDALGIRVDYRPTRGPETGMAMVRGRIGGTGRTFNLGEMTLTRASIVLIDGTPGDGWVRGRDKSHAELIALVDACARHEHWQRRIDAELIAPLADELAERREAASRTAASTRVDFFTMVRGE</sequence>
<dbReference type="EMBL" id="PNRF01000028">
    <property type="protein sequence ID" value="PMR74339.1"/>
    <property type="molecule type" value="Genomic_DNA"/>
</dbReference>